<evidence type="ECO:0000256" key="8">
    <source>
        <dbReference type="SAM" id="Phobius"/>
    </source>
</evidence>
<evidence type="ECO:0000256" key="1">
    <source>
        <dbReference type="ARBA" id="ARBA00004141"/>
    </source>
</evidence>
<dbReference type="GO" id="GO:0005886">
    <property type="term" value="C:plasma membrane"/>
    <property type="evidence" value="ECO:0007669"/>
    <property type="project" value="TreeGrafter"/>
</dbReference>
<keyword evidence="5" id="KW-0406">Ion transport</keyword>
<evidence type="ECO:0000259" key="9">
    <source>
        <dbReference type="Pfam" id="PF18139"/>
    </source>
</evidence>
<keyword evidence="2" id="KW-0813">Transport</keyword>
<dbReference type="AlphaFoldDB" id="A0A814GAH3"/>
<keyword evidence="6 8" id="KW-0472">Membrane</keyword>
<evidence type="ECO:0000256" key="4">
    <source>
        <dbReference type="ARBA" id="ARBA00022989"/>
    </source>
</evidence>
<dbReference type="EMBL" id="CAJNOO010000620">
    <property type="protein sequence ID" value="CAF0994222.1"/>
    <property type="molecule type" value="Genomic_DNA"/>
</dbReference>
<evidence type="ECO:0000256" key="7">
    <source>
        <dbReference type="ARBA" id="ARBA00023303"/>
    </source>
</evidence>
<dbReference type="Pfam" id="PF18139">
    <property type="entry name" value="LSDAT_euk"/>
    <property type="match status" value="1"/>
</dbReference>
<name>A0A814GAH3_9BILA</name>
<feature type="transmembrane region" description="Helical" evidence="8">
    <location>
        <begin position="472"/>
        <end position="497"/>
    </location>
</feature>
<evidence type="ECO:0000259" key="10">
    <source>
        <dbReference type="Pfam" id="PF25508"/>
    </source>
</evidence>
<dbReference type="InterPro" id="IPR050927">
    <property type="entry name" value="TRPM"/>
</dbReference>
<accession>A0A814GAH3</accession>
<dbReference type="OrthoDB" id="10496532at2759"/>
<evidence type="ECO:0000256" key="2">
    <source>
        <dbReference type="ARBA" id="ARBA00022448"/>
    </source>
</evidence>
<dbReference type="Pfam" id="PF25508">
    <property type="entry name" value="TRPM2"/>
    <property type="match status" value="1"/>
</dbReference>
<reference evidence="11" key="1">
    <citation type="submission" date="2021-02" db="EMBL/GenBank/DDBJ databases">
        <authorList>
            <person name="Nowell W R."/>
        </authorList>
    </citation>
    <scope>NUCLEOTIDE SEQUENCE</scope>
</reference>
<evidence type="ECO:0000313" key="11">
    <source>
        <dbReference type="EMBL" id="CAF0994222.1"/>
    </source>
</evidence>
<proteinExistence type="predicted"/>
<dbReference type="GO" id="GO:0099604">
    <property type="term" value="F:ligand-gated calcium channel activity"/>
    <property type="evidence" value="ECO:0007669"/>
    <property type="project" value="TreeGrafter"/>
</dbReference>
<keyword evidence="7" id="KW-0407">Ion channel</keyword>
<evidence type="ECO:0000313" key="12">
    <source>
        <dbReference type="Proteomes" id="UP000663882"/>
    </source>
</evidence>
<feature type="domain" description="TRPM-like" evidence="10">
    <location>
        <begin position="213"/>
        <end position="352"/>
    </location>
</feature>
<feature type="domain" description="TRPM SLOG" evidence="9">
    <location>
        <begin position="2"/>
        <end position="167"/>
    </location>
</feature>
<evidence type="ECO:0000256" key="6">
    <source>
        <dbReference type="ARBA" id="ARBA00023136"/>
    </source>
</evidence>
<dbReference type="Proteomes" id="UP000663882">
    <property type="component" value="Unassembled WGS sequence"/>
</dbReference>
<evidence type="ECO:0008006" key="13">
    <source>
        <dbReference type="Google" id="ProtNLM"/>
    </source>
</evidence>
<protein>
    <recommendedName>
        <fullName evidence="13">TRPM SLOG domain-containing protein</fullName>
    </recommendedName>
</protein>
<dbReference type="PANTHER" id="PTHR13800">
    <property type="entry name" value="TRANSIENT RECEPTOR POTENTIAL CATION CHANNEL, SUBFAMILY M, MEMBER 6"/>
    <property type="match status" value="1"/>
</dbReference>
<comment type="caution">
    <text evidence="11">The sequence shown here is derived from an EMBL/GenBank/DDBJ whole genome shotgun (WGS) entry which is preliminary data.</text>
</comment>
<dbReference type="InterPro" id="IPR041491">
    <property type="entry name" value="TRPM_SLOG"/>
</dbReference>
<gene>
    <name evidence="11" type="ORF">RFH988_LOCUS13824</name>
</gene>
<comment type="subcellular location">
    <subcellularLocation>
        <location evidence="1">Membrane</location>
        <topology evidence="1">Multi-pass membrane protein</topology>
    </subcellularLocation>
</comment>
<dbReference type="PANTHER" id="PTHR13800:SF12">
    <property type="entry name" value="TRANSIENT RECEPTOR POTENTIAL CATION CHANNEL SUBFAMILY M MEMBER-LIKE 2"/>
    <property type="match status" value="1"/>
</dbReference>
<dbReference type="InterPro" id="IPR057366">
    <property type="entry name" value="TRPM-like"/>
</dbReference>
<feature type="transmembrane region" description="Helical" evidence="8">
    <location>
        <begin position="400"/>
        <end position="422"/>
    </location>
</feature>
<keyword evidence="4 8" id="KW-1133">Transmembrane helix</keyword>
<evidence type="ECO:0000256" key="3">
    <source>
        <dbReference type="ARBA" id="ARBA00022692"/>
    </source>
</evidence>
<evidence type="ECO:0000256" key="5">
    <source>
        <dbReference type="ARBA" id="ARBA00023065"/>
    </source>
</evidence>
<keyword evidence="3 8" id="KW-0812">Transmembrane</keyword>
<organism evidence="11 12">
    <name type="scientific">Rotaria sordida</name>
    <dbReference type="NCBI Taxonomy" id="392033"/>
    <lineage>
        <taxon>Eukaryota</taxon>
        <taxon>Metazoa</taxon>
        <taxon>Spiralia</taxon>
        <taxon>Gnathifera</taxon>
        <taxon>Rotifera</taxon>
        <taxon>Eurotatoria</taxon>
        <taxon>Bdelloidea</taxon>
        <taxon>Philodinida</taxon>
        <taxon>Philodinidae</taxon>
        <taxon>Rotaria</taxon>
    </lineage>
</organism>
<sequence length="524" mass="59952">MKGIGTLAATPGVWMLTAGLNSGVSKLIGRSIYRHRALNGDTTKATLIGLTGYGTLARSMRDCLEDQTGDIWNAERTLKAHWGWLFNNDDGNVLDKYHTHFILLDYGDEGHYLNDQCRSNFVQAVCDGGTSYAVTIIVEGGHHMLEVILNDLKNERPVLIINDLTEAVFRAALTSSQGKQKKDDQIESLLQMAVDWNDLDGAHQLLETDVVCCSNNEERTHVISSCVKIKHKSETNPFDKEEMLRDLFLWSVYKGRIGTAFVLLLHIRERTGAALLAVALAKRISSLAKEVNKRNEFMDHAKKYAEYATECINACQEQNEERASRILLSKKKIYGDATYMQIAIGSYIQEFIITDCVDKALDERCEQPSEDSHNVSTIKQKIRKYHSDVMEFHRSPAVKMLYHFLLYIFFLLAFSYMMLFHMRSPNEKIHWTKVYVIITVSAMLIEDIREFLLEYIHQMSERWQHRNIGELISILVGKFLMHVTPYILFYTGIGLMFSGSDEPHIFSEARIVLAIDLECFCFWS</sequence>